<evidence type="ECO:0000313" key="3">
    <source>
        <dbReference type="Proteomes" id="UP000811619"/>
    </source>
</evidence>
<keyword evidence="3" id="KW-1185">Reference proteome</keyword>
<protein>
    <submittedName>
        <fullName evidence="2">Uncharacterized protein</fullName>
    </submittedName>
</protein>
<reference evidence="2" key="1">
    <citation type="journal article" date="2020" name="bioRxiv">
        <title>Whole genome comparisons of ergot fungi reveals the divergence and evolution of species within the genus Claviceps are the result of varying mechanisms driving genome evolution and host range expansion.</title>
        <authorList>
            <person name="Wyka S.A."/>
            <person name="Mondo S.J."/>
            <person name="Liu M."/>
            <person name="Dettman J."/>
            <person name="Nalam V."/>
            <person name="Broders K.D."/>
        </authorList>
    </citation>
    <scope>NUCLEOTIDE SEQUENCE</scope>
    <source>
        <strain evidence="2">CCC 489</strain>
    </source>
</reference>
<dbReference type="EMBL" id="SRPY01000528">
    <property type="protein sequence ID" value="KAG5922197.1"/>
    <property type="molecule type" value="Genomic_DNA"/>
</dbReference>
<sequence>MRFSASAALAGIALYAVPALAGCSLDMPAGWTAKTPRKCLGTSEDNLFSCGAQTLGVSTYLTRLIQADNFNTDTVVVGSGPAMGIVLSCEYRPEVTLT</sequence>
<evidence type="ECO:0000256" key="1">
    <source>
        <dbReference type="SAM" id="SignalP"/>
    </source>
</evidence>
<proteinExistence type="predicted"/>
<comment type="caution">
    <text evidence="2">The sequence shown here is derived from an EMBL/GenBank/DDBJ whole genome shotgun (WGS) entry which is preliminary data.</text>
</comment>
<feature type="signal peptide" evidence="1">
    <location>
        <begin position="1"/>
        <end position="21"/>
    </location>
</feature>
<feature type="chain" id="PRO_5035463092" evidence="1">
    <location>
        <begin position="22"/>
        <end position="98"/>
    </location>
</feature>
<name>A0A8K0J437_9HYPO</name>
<evidence type="ECO:0000313" key="2">
    <source>
        <dbReference type="EMBL" id="KAG5922197.1"/>
    </source>
</evidence>
<dbReference type="PROSITE" id="PS51257">
    <property type="entry name" value="PROKAR_LIPOPROTEIN"/>
    <property type="match status" value="1"/>
</dbReference>
<dbReference type="AlphaFoldDB" id="A0A8K0J437"/>
<accession>A0A8K0J437</accession>
<gene>
    <name evidence="2" type="ORF">E4U42_005548</name>
</gene>
<keyword evidence="1" id="KW-0732">Signal</keyword>
<dbReference type="Proteomes" id="UP000811619">
    <property type="component" value="Unassembled WGS sequence"/>
</dbReference>
<organism evidence="2 3">
    <name type="scientific">Claviceps africana</name>
    <dbReference type="NCBI Taxonomy" id="83212"/>
    <lineage>
        <taxon>Eukaryota</taxon>
        <taxon>Fungi</taxon>
        <taxon>Dikarya</taxon>
        <taxon>Ascomycota</taxon>
        <taxon>Pezizomycotina</taxon>
        <taxon>Sordariomycetes</taxon>
        <taxon>Hypocreomycetidae</taxon>
        <taxon>Hypocreales</taxon>
        <taxon>Clavicipitaceae</taxon>
        <taxon>Claviceps</taxon>
    </lineage>
</organism>
<feature type="non-terminal residue" evidence="2">
    <location>
        <position position="98"/>
    </location>
</feature>